<feature type="compositionally biased region" description="Polar residues" evidence="1">
    <location>
        <begin position="62"/>
        <end position="71"/>
    </location>
</feature>
<accession>A0AAP8T9R8</accession>
<protein>
    <recommendedName>
        <fullName evidence="4">C2H2-type domain-containing protein</fullName>
    </recommendedName>
</protein>
<name>A0AAP8T9R8_9BACT</name>
<reference evidence="2 3" key="1">
    <citation type="journal article" date="2017" name="BMC Genomics">
        <title>Genome sequencing of 39 Akkermansia muciniphila isolates reveals its population structure, genomic and functional diverisity, and global distribution in mammalian gut microbiotas.</title>
        <authorList>
            <person name="Guo X."/>
            <person name="Li S."/>
            <person name="Zhang J."/>
            <person name="Wu F."/>
            <person name="Li X."/>
            <person name="Wu D."/>
            <person name="Zhang M."/>
            <person name="Ou Z."/>
            <person name="Jie Z."/>
            <person name="Yan Q."/>
            <person name="Li P."/>
            <person name="Yi J."/>
            <person name="Peng Y."/>
        </authorList>
    </citation>
    <scope>NUCLEOTIDE SEQUENCE [LARGE SCALE GENOMIC DNA]</scope>
    <source>
        <strain evidence="2 3">GP43</strain>
    </source>
</reference>
<proteinExistence type="predicted"/>
<feature type="region of interest" description="Disordered" evidence="1">
    <location>
        <begin position="62"/>
        <end position="81"/>
    </location>
</feature>
<comment type="caution">
    <text evidence="2">The sequence shown here is derived from an EMBL/GenBank/DDBJ whole genome shotgun (WGS) entry which is preliminary data.</text>
</comment>
<evidence type="ECO:0000313" key="3">
    <source>
        <dbReference type="Proteomes" id="UP000235914"/>
    </source>
</evidence>
<organism evidence="2 3">
    <name type="scientific">Akkermansia muciniphila</name>
    <dbReference type="NCBI Taxonomy" id="239935"/>
    <lineage>
        <taxon>Bacteria</taxon>
        <taxon>Pseudomonadati</taxon>
        <taxon>Verrucomicrobiota</taxon>
        <taxon>Verrucomicrobiia</taxon>
        <taxon>Verrucomicrobiales</taxon>
        <taxon>Akkermansiaceae</taxon>
        <taxon>Akkermansia</taxon>
    </lineage>
</organism>
<dbReference type="RefSeq" id="WP_094139657.1">
    <property type="nucleotide sequence ID" value="NZ_CP072030.1"/>
</dbReference>
<evidence type="ECO:0000256" key="1">
    <source>
        <dbReference type="SAM" id="MobiDB-lite"/>
    </source>
</evidence>
<sequence>MSDYYCEYCGRRYSSVRELTGNKCPRHPEGTNKGFHSLYEGSEKSSYACKYCGRTYKSIHDMSQNPCSRNPQRGGYHLPAL</sequence>
<dbReference type="EMBL" id="PJKN01000002">
    <property type="protein sequence ID" value="PNC56807.1"/>
    <property type="molecule type" value="Genomic_DNA"/>
</dbReference>
<dbReference type="AlphaFoldDB" id="A0AAP8T9R8"/>
<gene>
    <name evidence="2" type="ORF">CXU09_04320</name>
</gene>
<evidence type="ECO:0008006" key="4">
    <source>
        <dbReference type="Google" id="ProtNLM"/>
    </source>
</evidence>
<evidence type="ECO:0000313" key="2">
    <source>
        <dbReference type="EMBL" id="PNC56807.1"/>
    </source>
</evidence>
<dbReference type="Proteomes" id="UP000235914">
    <property type="component" value="Unassembled WGS sequence"/>
</dbReference>